<dbReference type="KEGG" id="nlo:107220991"/>
<dbReference type="SMART" id="SM00704">
    <property type="entry name" value="ZnF_CDGSH"/>
    <property type="match status" value="2"/>
</dbReference>
<accession>A0A6J0BM25</accession>
<evidence type="ECO:0000256" key="4">
    <source>
        <dbReference type="ARBA" id="ARBA00023014"/>
    </source>
</evidence>
<dbReference type="InterPro" id="IPR052950">
    <property type="entry name" value="CISD"/>
</dbReference>
<evidence type="ECO:0000256" key="1">
    <source>
        <dbReference type="ARBA" id="ARBA00022714"/>
    </source>
</evidence>
<feature type="domain" description="Iron-binding zinc finger CDGSH type" evidence="6">
    <location>
        <begin position="103"/>
        <end position="140"/>
    </location>
</feature>
<evidence type="ECO:0000259" key="6">
    <source>
        <dbReference type="SMART" id="SM00704"/>
    </source>
</evidence>
<dbReference type="GeneID" id="107220991"/>
<evidence type="ECO:0000256" key="3">
    <source>
        <dbReference type="ARBA" id="ARBA00023004"/>
    </source>
</evidence>
<keyword evidence="4" id="KW-0411">Iron-sulfur</keyword>
<protein>
    <submittedName>
        <fullName evidence="8">CDGSH iron-sulfur domain-containing protein 3, mitochondrial isoform X1</fullName>
    </submittedName>
</protein>
<keyword evidence="2" id="KW-0479">Metal-binding</keyword>
<dbReference type="Pfam" id="PF09360">
    <property type="entry name" value="zf-CDGSH"/>
    <property type="match status" value="2"/>
</dbReference>
<dbReference type="InterPro" id="IPR042216">
    <property type="entry name" value="MitoNEET_CISD"/>
</dbReference>
<name>A0A6J0BM25_NEOLC</name>
<dbReference type="AlphaFoldDB" id="A0A6J0BM25"/>
<dbReference type="PANTHER" id="PTHR46491">
    <property type="entry name" value="CDGSH IRON SULFUR DOMAIN PROTEIN HOMOLOG"/>
    <property type="match status" value="1"/>
</dbReference>
<dbReference type="GO" id="GO:0005739">
    <property type="term" value="C:mitochondrion"/>
    <property type="evidence" value="ECO:0007669"/>
    <property type="project" value="TreeGrafter"/>
</dbReference>
<proteinExistence type="predicted"/>
<dbReference type="GO" id="GO:0051537">
    <property type="term" value="F:2 iron, 2 sulfur cluster binding"/>
    <property type="evidence" value="ECO:0007669"/>
    <property type="project" value="UniProtKB-KW"/>
</dbReference>
<evidence type="ECO:0000256" key="2">
    <source>
        <dbReference type="ARBA" id="ARBA00022723"/>
    </source>
</evidence>
<comment type="cofactor">
    <cofactor evidence="5">
        <name>[2Fe-2S] cluster</name>
        <dbReference type="ChEBI" id="CHEBI:190135"/>
    </cofactor>
</comment>
<gene>
    <name evidence="8" type="primary">LOC107220991</name>
</gene>
<evidence type="ECO:0000313" key="7">
    <source>
        <dbReference type="Proteomes" id="UP000829291"/>
    </source>
</evidence>
<keyword evidence="1" id="KW-0001">2Fe-2S</keyword>
<dbReference type="Gene3D" id="3.40.5.90">
    <property type="entry name" value="CDGSH iron-sulfur domain, mitoNEET-type"/>
    <property type="match status" value="2"/>
</dbReference>
<feature type="domain" description="Iron-binding zinc finger CDGSH type" evidence="6">
    <location>
        <begin position="63"/>
        <end position="100"/>
    </location>
</feature>
<dbReference type="Proteomes" id="UP000829291">
    <property type="component" value="Chromosome 4"/>
</dbReference>
<dbReference type="RefSeq" id="XP_015515302.1">
    <property type="nucleotide sequence ID" value="XM_015659816.2"/>
</dbReference>
<keyword evidence="7" id="KW-1185">Reference proteome</keyword>
<sequence length="145" mass="16932">MNSIVRVGGALKQSFRCNQYLQMQRVTFSSSIKEKEQPKIPKNALQSLFSANEQAENGKIYDKKPFKMRIEAGKHYHWCLCGRSKSQPLCDGTHRDVFIKVKQRPIRFMVDETKDYWLCNCKQTSNRPFCDGSHKRQEIQDAVRS</sequence>
<organism evidence="8">
    <name type="scientific">Neodiprion lecontei</name>
    <name type="common">Redheaded pine sawfly</name>
    <dbReference type="NCBI Taxonomy" id="441921"/>
    <lineage>
        <taxon>Eukaryota</taxon>
        <taxon>Metazoa</taxon>
        <taxon>Ecdysozoa</taxon>
        <taxon>Arthropoda</taxon>
        <taxon>Hexapoda</taxon>
        <taxon>Insecta</taxon>
        <taxon>Pterygota</taxon>
        <taxon>Neoptera</taxon>
        <taxon>Endopterygota</taxon>
        <taxon>Hymenoptera</taxon>
        <taxon>Tenthredinoidea</taxon>
        <taxon>Diprionidae</taxon>
        <taxon>Diprioninae</taxon>
        <taxon>Neodiprion</taxon>
    </lineage>
</organism>
<dbReference type="OrthoDB" id="15717at2759"/>
<keyword evidence="3" id="KW-0408">Iron</keyword>
<evidence type="ECO:0000313" key="8">
    <source>
        <dbReference type="RefSeq" id="XP_015515302.1"/>
    </source>
</evidence>
<reference evidence="8" key="1">
    <citation type="submission" date="2025-08" db="UniProtKB">
        <authorList>
            <consortium name="RefSeq"/>
        </authorList>
    </citation>
    <scope>IDENTIFICATION</scope>
    <source>
        <tissue evidence="8">Thorax and Abdomen</tissue>
    </source>
</reference>
<dbReference type="InParanoid" id="A0A6J0BM25"/>
<dbReference type="InterPro" id="IPR018967">
    <property type="entry name" value="FeS-contain_CDGSH-typ"/>
</dbReference>
<dbReference type="GO" id="GO:0046872">
    <property type="term" value="F:metal ion binding"/>
    <property type="evidence" value="ECO:0007669"/>
    <property type="project" value="UniProtKB-KW"/>
</dbReference>
<dbReference type="FunCoup" id="A0A6J0BM25">
    <property type="interactions" value="235"/>
</dbReference>
<evidence type="ECO:0000256" key="5">
    <source>
        <dbReference type="ARBA" id="ARBA00034078"/>
    </source>
</evidence>
<dbReference type="PANTHER" id="PTHR46491:SF3">
    <property type="entry name" value="CDGSH IRON-SULFUR DOMAIN-CONTAINING PROTEIN 3, MITOCHONDRIAL"/>
    <property type="match status" value="1"/>
</dbReference>